<evidence type="ECO:0000313" key="1">
    <source>
        <dbReference type="EMBL" id="KAF0026123.1"/>
    </source>
</evidence>
<sequence>MMLWENQQCRSNSIVALCTDGVPSDRCQKRIGGGGGDHVSVEDKDTDAETTTVHFANTVYETFINPFFDYVEEKVDRLLYTKFGATASREENNDSFFSEANMYEAAKHHKDDHKITGRMFGSDGDQSLLLKIFVHIVSSSTSQAAKHSPHSVTGRQDNESNYSGSDWCSSVRRKSAALCQWHYYILTKELSSGVCEDTKTYCYRYVNLTFAQPVQEDKCPTVRHLLHLIGSTEMEREHYCPL</sequence>
<dbReference type="Proteomes" id="UP000438429">
    <property type="component" value="Unassembled WGS sequence"/>
</dbReference>
<name>A0A6A4RVR6_SCOMX</name>
<dbReference type="EMBL" id="VEVO01000019">
    <property type="protein sequence ID" value="KAF0026123.1"/>
    <property type="molecule type" value="Genomic_DNA"/>
</dbReference>
<protein>
    <submittedName>
        <fullName evidence="1">Uncharacterized protein</fullName>
    </submittedName>
</protein>
<dbReference type="AlphaFoldDB" id="A0A6A4RVR6"/>
<comment type="caution">
    <text evidence="1">The sequence shown here is derived from an EMBL/GenBank/DDBJ whole genome shotgun (WGS) entry which is preliminary data.</text>
</comment>
<accession>A0A6A4RVR6</accession>
<proteinExistence type="predicted"/>
<gene>
    <name evidence="1" type="ORF">F2P81_020860</name>
</gene>
<evidence type="ECO:0000313" key="2">
    <source>
        <dbReference type="Proteomes" id="UP000438429"/>
    </source>
</evidence>
<reference evidence="1 2" key="1">
    <citation type="submission" date="2019-06" db="EMBL/GenBank/DDBJ databases">
        <title>Draft genomes of female and male turbot (Scophthalmus maximus).</title>
        <authorList>
            <person name="Xu H."/>
            <person name="Xu X.-W."/>
            <person name="Shao C."/>
            <person name="Chen S."/>
        </authorList>
    </citation>
    <scope>NUCLEOTIDE SEQUENCE [LARGE SCALE GENOMIC DNA]</scope>
    <source>
        <strain evidence="1">Ysfricsl-2016a</strain>
        <tissue evidence="1">Blood</tissue>
    </source>
</reference>
<organism evidence="1 2">
    <name type="scientific">Scophthalmus maximus</name>
    <name type="common">Turbot</name>
    <name type="synonym">Psetta maxima</name>
    <dbReference type="NCBI Taxonomy" id="52904"/>
    <lineage>
        <taxon>Eukaryota</taxon>
        <taxon>Metazoa</taxon>
        <taxon>Chordata</taxon>
        <taxon>Craniata</taxon>
        <taxon>Vertebrata</taxon>
        <taxon>Euteleostomi</taxon>
        <taxon>Actinopterygii</taxon>
        <taxon>Neopterygii</taxon>
        <taxon>Teleostei</taxon>
        <taxon>Neoteleostei</taxon>
        <taxon>Acanthomorphata</taxon>
        <taxon>Carangaria</taxon>
        <taxon>Pleuronectiformes</taxon>
        <taxon>Pleuronectoidei</taxon>
        <taxon>Scophthalmidae</taxon>
        <taxon>Scophthalmus</taxon>
    </lineage>
</organism>